<dbReference type="EMBL" id="CP036432">
    <property type="protein sequence ID" value="QDV88426.1"/>
    <property type="molecule type" value="Genomic_DNA"/>
</dbReference>
<dbReference type="Gene3D" id="3.40.1740.10">
    <property type="entry name" value="VC0467-like"/>
    <property type="match status" value="1"/>
</dbReference>
<evidence type="ECO:0008006" key="4">
    <source>
        <dbReference type="Google" id="ProtNLM"/>
    </source>
</evidence>
<evidence type="ECO:0000313" key="3">
    <source>
        <dbReference type="Proteomes" id="UP000318081"/>
    </source>
</evidence>
<dbReference type="RefSeq" id="WP_145220722.1">
    <property type="nucleotide sequence ID" value="NZ_CP036432.1"/>
</dbReference>
<protein>
    <recommendedName>
        <fullName evidence="4">Transcriptional regulator</fullName>
    </recommendedName>
</protein>
<sequence length="281" mass="29302">MASCQNGSLFILFLGEVMQEMNPPQPSETMIGKLLVASTSVQDPVLSRSVSLVVHQDSDNVFAVLLNRPMTPPPGLMQLLGSASGEAAQAGHGPCHRLVGKGGAGSSLSGAGLSGAGSFPTNLPGSETTPSAMEAAADKLQSAGNKHALAAQAAAEASKSLGMIHFGGPLSGPVVAVHNSSEHAEAQAGKGIYVAAQRDMLETLVRQKPGPFRLIVGHLGWSIDQLRAEREAGFWHMIDATDEDVFAGDHELWPMVIRRATTRSVADWLGIKDTPSAAEVN</sequence>
<proteinExistence type="inferred from homology"/>
<dbReference type="Pfam" id="PF02622">
    <property type="entry name" value="DUF179"/>
    <property type="match status" value="1"/>
</dbReference>
<keyword evidence="3" id="KW-1185">Reference proteome</keyword>
<dbReference type="SUPFAM" id="SSF143456">
    <property type="entry name" value="VC0467-like"/>
    <property type="match status" value="1"/>
</dbReference>
<evidence type="ECO:0000256" key="1">
    <source>
        <dbReference type="ARBA" id="ARBA00009600"/>
    </source>
</evidence>
<accession>A0ABX5Y5Z2</accession>
<organism evidence="2 3">
    <name type="scientific">Stieleria magnilauensis</name>
    <dbReference type="NCBI Taxonomy" id="2527963"/>
    <lineage>
        <taxon>Bacteria</taxon>
        <taxon>Pseudomonadati</taxon>
        <taxon>Planctomycetota</taxon>
        <taxon>Planctomycetia</taxon>
        <taxon>Pirellulales</taxon>
        <taxon>Pirellulaceae</taxon>
        <taxon>Stieleria</taxon>
    </lineage>
</organism>
<evidence type="ECO:0000313" key="2">
    <source>
        <dbReference type="EMBL" id="QDV88426.1"/>
    </source>
</evidence>
<reference evidence="2 3" key="1">
    <citation type="submission" date="2019-02" db="EMBL/GenBank/DDBJ databases">
        <title>Deep-cultivation of Planctomycetes and their phenomic and genomic characterization uncovers novel biology.</title>
        <authorList>
            <person name="Wiegand S."/>
            <person name="Jogler M."/>
            <person name="Boedeker C."/>
            <person name="Pinto D."/>
            <person name="Vollmers J."/>
            <person name="Rivas-Marin E."/>
            <person name="Kohn T."/>
            <person name="Peeters S.H."/>
            <person name="Heuer A."/>
            <person name="Rast P."/>
            <person name="Oberbeckmann S."/>
            <person name="Bunk B."/>
            <person name="Jeske O."/>
            <person name="Meyerdierks A."/>
            <person name="Storesund J.E."/>
            <person name="Kallscheuer N."/>
            <person name="Luecker S."/>
            <person name="Lage O.M."/>
            <person name="Pohl T."/>
            <person name="Merkel B.J."/>
            <person name="Hornburger P."/>
            <person name="Mueller R.-W."/>
            <person name="Bruemmer F."/>
            <person name="Labrenz M."/>
            <person name="Spormann A.M."/>
            <person name="Op den Camp H."/>
            <person name="Overmann J."/>
            <person name="Amann R."/>
            <person name="Jetten M.S.M."/>
            <person name="Mascher T."/>
            <person name="Medema M.H."/>
            <person name="Devos D.P."/>
            <person name="Kaster A.-K."/>
            <person name="Ovreas L."/>
            <person name="Rohde M."/>
            <person name="Galperin M.Y."/>
            <person name="Jogler C."/>
        </authorList>
    </citation>
    <scope>NUCLEOTIDE SEQUENCE [LARGE SCALE GENOMIC DNA]</scope>
    <source>
        <strain evidence="2 3">TBK1r</strain>
    </source>
</reference>
<dbReference type="PANTHER" id="PTHR30327:SF1">
    <property type="entry name" value="UPF0301 PROTEIN YQGE"/>
    <property type="match status" value="1"/>
</dbReference>
<dbReference type="PANTHER" id="PTHR30327">
    <property type="entry name" value="UNCHARACTERIZED PROTEIN YQGE"/>
    <property type="match status" value="1"/>
</dbReference>
<gene>
    <name evidence="2" type="ORF">TBK1r_74590</name>
</gene>
<name>A0ABX5Y5Z2_9BACT</name>
<comment type="similarity">
    <text evidence="1">Belongs to the UPF0301 (AlgH) family.</text>
</comment>
<dbReference type="Proteomes" id="UP000318081">
    <property type="component" value="Chromosome"/>
</dbReference>
<dbReference type="InterPro" id="IPR003774">
    <property type="entry name" value="AlgH-like"/>
</dbReference>